<dbReference type="AlphaFoldDB" id="A0A8X7P8S0"/>
<name>A0A8X7P8S0_BRACI</name>
<evidence type="ECO:0000313" key="3">
    <source>
        <dbReference type="Proteomes" id="UP000886595"/>
    </source>
</evidence>
<gene>
    <name evidence="2" type="ORF">Bca52824_087747</name>
</gene>
<accession>A0A8X7P8S0</accession>
<protein>
    <submittedName>
        <fullName evidence="2">Uncharacterized protein</fullName>
    </submittedName>
</protein>
<keyword evidence="3" id="KW-1185">Reference proteome</keyword>
<proteinExistence type="predicted"/>
<feature type="region of interest" description="Disordered" evidence="1">
    <location>
        <begin position="60"/>
        <end position="93"/>
    </location>
</feature>
<evidence type="ECO:0000256" key="1">
    <source>
        <dbReference type="SAM" id="MobiDB-lite"/>
    </source>
</evidence>
<organism evidence="2 3">
    <name type="scientific">Brassica carinata</name>
    <name type="common">Ethiopian mustard</name>
    <name type="synonym">Abyssinian cabbage</name>
    <dbReference type="NCBI Taxonomy" id="52824"/>
    <lineage>
        <taxon>Eukaryota</taxon>
        <taxon>Viridiplantae</taxon>
        <taxon>Streptophyta</taxon>
        <taxon>Embryophyta</taxon>
        <taxon>Tracheophyta</taxon>
        <taxon>Spermatophyta</taxon>
        <taxon>Magnoliopsida</taxon>
        <taxon>eudicotyledons</taxon>
        <taxon>Gunneridae</taxon>
        <taxon>Pentapetalae</taxon>
        <taxon>rosids</taxon>
        <taxon>malvids</taxon>
        <taxon>Brassicales</taxon>
        <taxon>Brassicaceae</taxon>
        <taxon>Brassiceae</taxon>
        <taxon>Brassica</taxon>
    </lineage>
</organism>
<dbReference type="Proteomes" id="UP000886595">
    <property type="component" value="Unassembled WGS sequence"/>
</dbReference>
<comment type="caution">
    <text evidence="2">The sequence shown here is derived from an EMBL/GenBank/DDBJ whole genome shotgun (WGS) entry which is preliminary data.</text>
</comment>
<dbReference type="EMBL" id="JAAMPC010000017">
    <property type="protein sequence ID" value="KAG2248119.1"/>
    <property type="molecule type" value="Genomic_DNA"/>
</dbReference>
<sequence length="185" mass="19909">MVQVNLYDDASVSFETGLGAAPGDCSALVVESEGNAVDADEGLDETFSKFVEQGVVQESISKESDSKIDAGSADESMVHGEGSIGLGSRESEDEDTGFMVGEAKEPSENACGAECEDEPAIGVTSQVTPTIDTAMTRNLEVARGIDECDSFNQKLTKRLRMKEAYKNQRILIGSYHFLMKIEHQV</sequence>
<reference evidence="2 3" key="1">
    <citation type="submission" date="2020-02" db="EMBL/GenBank/DDBJ databases">
        <authorList>
            <person name="Ma Q."/>
            <person name="Huang Y."/>
            <person name="Song X."/>
            <person name="Pei D."/>
        </authorList>
    </citation>
    <scope>NUCLEOTIDE SEQUENCE [LARGE SCALE GENOMIC DNA]</scope>
    <source>
        <strain evidence="2">Sxm20200214</strain>
        <tissue evidence="2">Leaf</tissue>
    </source>
</reference>
<evidence type="ECO:0000313" key="2">
    <source>
        <dbReference type="EMBL" id="KAG2248119.1"/>
    </source>
</evidence>